<dbReference type="EMBL" id="PEZZ01000003">
    <property type="protein sequence ID" value="PIS05564.1"/>
    <property type="molecule type" value="Genomic_DNA"/>
</dbReference>
<dbReference type="SUPFAM" id="SSF54364">
    <property type="entry name" value="Translation initiation factor IF3, N-terminal domain"/>
    <property type="match status" value="1"/>
</dbReference>
<organism evidence="8 9">
    <name type="scientific">Candidatus Buchananbacteria bacterium CG10_big_fil_rev_8_21_14_0_10_42_9</name>
    <dbReference type="NCBI Taxonomy" id="1974526"/>
    <lineage>
        <taxon>Bacteria</taxon>
        <taxon>Candidatus Buchananiibacteriota</taxon>
    </lineage>
</organism>
<comment type="subunit">
    <text evidence="5">Monomer.</text>
</comment>
<dbReference type="InterPro" id="IPR019815">
    <property type="entry name" value="Translation_initiation_fac_3_C"/>
</dbReference>
<dbReference type="SUPFAM" id="SSF55200">
    <property type="entry name" value="Translation initiation factor IF3, C-terminal domain"/>
    <property type="match status" value="1"/>
</dbReference>
<dbReference type="InterPro" id="IPR001288">
    <property type="entry name" value="Translation_initiation_fac_3"/>
</dbReference>
<evidence type="ECO:0000259" key="7">
    <source>
        <dbReference type="Pfam" id="PF05198"/>
    </source>
</evidence>
<feature type="domain" description="Translation initiation factor 3 N-terminal" evidence="7">
    <location>
        <begin position="50"/>
        <end position="119"/>
    </location>
</feature>
<dbReference type="PANTHER" id="PTHR10938:SF0">
    <property type="entry name" value="TRANSLATION INITIATION FACTOR IF-3, MITOCHONDRIAL"/>
    <property type="match status" value="1"/>
</dbReference>
<evidence type="ECO:0000259" key="6">
    <source>
        <dbReference type="Pfam" id="PF00707"/>
    </source>
</evidence>
<proteinExistence type="inferred from homology"/>
<comment type="subcellular location">
    <subcellularLocation>
        <location evidence="5">Cytoplasm</location>
    </subcellularLocation>
</comment>
<dbReference type="AlphaFoldDB" id="A0A2H0W2J4"/>
<dbReference type="NCBIfam" id="TIGR00168">
    <property type="entry name" value="infC"/>
    <property type="match status" value="1"/>
</dbReference>
<keyword evidence="2 5" id="KW-0396">Initiation factor</keyword>
<dbReference type="Pfam" id="PF00707">
    <property type="entry name" value="IF3_C"/>
    <property type="match status" value="1"/>
</dbReference>
<dbReference type="GO" id="GO:0032790">
    <property type="term" value="P:ribosome disassembly"/>
    <property type="evidence" value="ECO:0007669"/>
    <property type="project" value="TreeGrafter"/>
</dbReference>
<dbReference type="InterPro" id="IPR036788">
    <property type="entry name" value="T_IF-3_C_sf"/>
</dbReference>
<comment type="caution">
    <text evidence="8">The sequence shown here is derived from an EMBL/GenBank/DDBJ whole genome shotgun (WGS) entry which is preliminary data.</text>
</comment>
<dbReference type="Gene3D" id="3.30.110.10">
    <property type="entry name" value="Translation initiation factor 3 (IF-3), C-terminal domain"/>
    <property type="match status" value="1"/>
</dbReference>
<dbReference type="InterPro" id="IPR019813">
    <property type="entry name" value="Translation_initiation_fac3_CS"/>
</dbReference>
<dbReference type="Pfam" id="PF05198">
    <property type="entry name" value="IF3_N"/>
    <property type="match status" value="1"/>
</dbReference>
<sequence>MRSNTVWGSPEPYLFWFRAPDRITNSITYTALRISRKRHKPTSDKKEYRVNNRIKARVVQVIDEIGARVGEMDIDKALALAAERGFDLVEVSPKAEPPVAKLIDYNKFKYEEQKEARKAQSKQKKVDIKGIRLTFRMGKHDVDLRLNQAKKFLAEGQKVRIEMMLKGRERRHTDLAKENIQEFINNIKATEDIKVEQNLDQQGNKLNITIAKQ</sequence>
<dbReference type="PANTHER" id="PTHR10938">
    <property type="entry name" value="TRANSLATION INITIATION FACTOR IF-3"/>
    <property type="match status" value="1"/>
</dbReference>
<dbReference type="GO" id="GO:0043022">
    <property type="term" value="F:ribosome binding"/>
    <property type="evidence" value="ECO:0007669"/>
    <property type="project" value="TreeGrafter"/>
</dbReference>
<evidence type="ECO:0000256" key="3">
    <source>
        <dbReference type="ARBA" id="ARBA00022917"/>
    </source>
</evidence>
<name>A0A2H0W2J4_9BACT</name>
<evidence type="ECO:0000313" key="8">
    <source>
        <dbReference type="EMBL" id="PIS05564.1"/>
    </source>
</evidence>
<dbReference type="InterPro" id="IPR019814">
    <property type="entry name" value="Translation_initiation_fac_3_N"/>
</dbReference>
<accession>A0A2H0W2J4</accession>
<dbReference type="PROSITE" id="PS00938">
    <property type="entry name" value="IF3"/>
    <property type="match status" value="1"/>
</dbReference>
<protein>
    <recommendedName>
        <fullName evidence="4 5">Translation initiation factor IF-3</fullName>
    </recommendedName>
</protein>
<gene>
    <name evidence="8" type="ORF">COT81_00465</name>
</gene>
<dbReference type="Proteomes" id="UP000230935">
    <property type="component" value="Unassembled WGS sequence"/>
</dbReference>
<evidence type="ECO:0000256" key="1">
    <source>
        <dbReference type="ARBA" id="ARBA00005439"/>
    </source>
</evidence>
<feature type="domain" description="Translation initiation factor 3 C-terminal" evidence="6">
    <location>
        <begin position="126"/>
        <end position="212"/>
    </location>
</feature>
<dbReference type="InterPro" id="IPR036787">
    <property type="entry name" value="T_IF-3_N_sf"/>
</dbReference>
<dbReference type="Gene3D" id="3.10.20.80">
    <property type="entry name" value="Translation initiation factor 3 (IF-3), N-terminal domain"/>
    <property type="match status" value="1"/>
</dbReference>
<dbReference type="GO" id="GO:0016020">
    <property type="term" value="C:membrane"/>
    <property type="evidence" value="ECO:0007669"/>
    <property type="project" value="TreeGrafter"/>
</dbReference>
<dbReference type="GO" id="GO:0005829">
    <property type="term" value="C:cytosol"/>
    <property type="evidence" value="ECO:0007669"/>
    <property type="project" value="TreeGrafter"/>
</dbReference>
<comment type="function">
    <text evidence="5">IF-3 binds to the 30S ribosomal subunit and shifts the equilibrium between 70S ribosomes and their 50S and 30S subunits in favor of the free subunits, thus enhancing the availability of 30S subunits on which protein synthesis initiation begins.</text>
</comment>
<evidence type="ECO:0000256" key="5">
    <source>
        <dbReference type="RuleBase" id="RU000646"/>
    </source>
</evidence>
<evidence type="ECO:0000313" key="9">
    <source>
        <dbReference type="Proteomes" id="UP000230935"/>
    </source>
</evidence>
<evidence type="ECO:0000256" key="4">
    <source>
        <dbReference type="NCBIfam" id="TIGR00168"/>
    </source>
</evidence>
<comment type="similarity">
    <text evidence="1 5">Belongs to the IF-3 family.</text>
</comment>
<evidence type="ECO:0000256" key="2">
    <source>
        <dbReference type="ARBA" id="ARBA00022540"/>
    </source>
</evidence>
<keyword evidence="3 5" id="KW-0648">Protein biosynthesis</keyword>
<reference evidence="9" key="1">
    <citation type="submission" date="2017-09" db="EMBL/GenBank/DDBJ databases">
        <title>Depth-based differentiation of microbial function through sediment-hosted aquifers and enrichment of novel symbionts in the deep terrestrial subsurface.</title>
        <authorList>
            <person name="Probst A.J."/>
            <person name="Ladd B."/>
            <person name="Jarett J.K."/>
            <person name="Geller-Mcgrath D.E."/>
            <person name="Sieber C.M.K."/>
            <person name="Emerson J.B."/>
            <person name="Anantharaman K."/>
            <person name="Thomas B.C."/>
            <person name="Malmstrom R."/>
            <person name="Stieglmeier M."/>
            <person name="Klingl A."/>
            <person name="Woyke T."/>
            <person name="Ryan C.M."/>
            <person name="Banfield J.F."/>
        </authorList>
    </citation>
    <scope>NUCLEOTIDE SEQUENCE [LARGE SCALE GENOMIC DNA]</scope>
</reference>
<dbReference type="GO" id="GO:0003743">
    <property type="term" value="F:translation initiation factor activity"/>
    <property type="evidence" value="ECO:0007669"/>
    <property type="project" value="UniProtKB-UniRule"/>
</dbReference>